<gene>
    <name evidence="1" type="ORF">CDAR_475871</name>
</gene>
<proteinExistence type="predicted"/>
<sequence length="90" mass="10263">MDRLKLPPIMKWSFYSGLGKQWGDAPIIFVERLLRTSGATFPSESSSLSEEQPRYCPANRNCQNGSICAHFGLDNWRSMIAEGKMMSVWF</sequence>
<protein>
    <submittedName>
        <fullName evidence="1">Uncharacterized protein</fullName>
    </submittedName>
</protein>
<reference evidence="1 2" key="1">
    <citation type="submission" date="2021-06" db="EMBL/GenBank/DDBJ databases">
        <title>Caerostris darwini draft genome.</title>
        <authorList>
            <person name="Kono N."/>
            <person name="Arakawa K."/>
        </authorList>
    </citation>
    <scope>NUCLEOTIDE SEQUENCE [LARGE SCALE GENOMIC DNA]</scope>
</reference>
<evidence type="ECO:0000313" key="1">
    <source>
        <dbReference type="EMBL" id="GIX93412.1"/>
    </source>
</evidence>
<accession>A0AAV4P842</accession>
<dbReference type="AlphaFoldDB" id="A0AAV4P842"/>
<comment type="caution">
    <text evidence="1">The sequence shown here is derived from an EMBL/GenBank/DDBJ whole genome shotgun (WGS) entry which is preliminary data.</text>
</comment>
<name>A0AAV4P842_9ARAC</name>
<evidence type="ECO:0000313" key="2">
    <source>
        <dbReference type="Proteomes" id="UP001054837"/>
    </source>
</evidence>
<keyword evidence="2" id="KW-1185">Reference proteome</keyword>
<dbReference type="Proteomes" id="UP001054837">
    <property type="component" value="Unassembled WGS sequence"/>
</dbReference>
<dbReference type="EMBL" id="BPLQ01002493">
    <property type="protein sequence ID" value="GIX93412.1"/>
    <property type="molecule type" value="Genomic_DNA"/>
</dbReference>
<organism evidence="1 2">
    <name type="scientific">Caerostris darwini</name>
    <dbReference type="NCBI Taxonomy" id="1538125"/>
    <lineage>
        <taxon>Eukaryota</taxon>
        <taxon>Metazoa</taxon>
        <taxon>Ecdysozoa</taxon>
        <taxon>Arthropoda</taxon>
        <taxon>Chelicerata</taxon>
        <taxon>Arachnida</taxon>
        <taxon>Araneae</taxon>
        <taxon>Araneomorphae</taxon>
        <taxon>Entelegynae</taxon>
        <taxon>Araneoidea</taxon>
        <taxon>Araneidae</taxon>
        <taxon>Caerostris</taxon>
    </lineage>
</organism>